<feature type="compositionally biased region" description="Low complexity" evidence="1">
    <location>
        <begin position="314"/>
        <end position="325"/>
    </location>
</feature>
<name>G3JFU2_CORMM</name>
<feature type="compositionally biased region" description="Basic and acidic residues" evidence="1">
    <location>
        <begin position="347"/>
        <end position="357"/>
    </location>
</feature>
<feature type="compositionally biased region" description="Basic and acidic residues" evidence="1">
    <location>
        <begin position="141"/>
        <end position="179"/>
    </location>
</feature>
<sequence length="779" mass="85523">MEAAAKTVELLTQRTLPETPYYLSNHPEWRYRPRPDDHLRPEEWRSTRLQYSTLLAEADRGVLLTRPDYDMREEPPKPVSRDVNALSKAGGEKKKLSLSDYKNKKTAATSPSEPAVSKLREPERAGASASRPLAGSGAHPSDARANADSKRAPDARPSDARKDRPRDSIDGKLRPKDYGADTSLPLPSTLPPKPPLKNYPLPPRPPSPAAKKRVADHDDEARPQKRSRSENTRPNDDRPSPRDEPVRRRDSSLHGTGRRDSPILNGKSALQGASVLGRAPPPANRPRGNSVNGHTGTLGKTTPKQDSPKKAVVPPLLSPLHLGPGFEEDAPPKQDRRRPNNTPPRSKKPDHAIEEKKRKPVVTLPSLISPTLPPIIEAALLCMQQGSPEPDERPKQKKDPVSKHKKNLSTDDSLDEAPVKPRRLLVKLKISQGLLRKSFRRIMGPPVATPPNRDREPSSEEDRTSARKRPVAALEPDSATGQQARSSDVPPALRRPTTPPRKGQTAMSRVNSSNSAAHTPGESMRRTPSAATTGDKQPNGIASGKTELTVLQEKEARMRKMGIALKHAADSALFKGRRSPSASNSKSSQPRAASNESVDPQSTQIGLVLGLECMLCFMQAFQTQDAIRSMLNKPPDGKAWPSLIPVASFFLREPNWPKHNQAAHGLLLLLLSFVADGAIRSDVALEPGPETARALFEHEQLRTGTLLQLRDVYTLVDQPRLRATEITPWATIDDVTHTALRIMKRWCAGQGISWTTGLTPGDYGREEESQVSAEAAEQH</sequence>
<feature type="compositionally biased region" description="Pro residues" evidence="1">
    <location>
        <begin position="188"/>
        <end position="208"/>
    </location>
</feature>
<feature type="compositionally biased region" description="Basic and acidic residues" evidence="1">
    <location>
        <begin position="90"/>
        <end position="103"/>
    </location>
</feature>
<evidence type="ECO:0000256" key="1">
    <source>
        <dbReference type="SAM" id="MobiDB-lite"/>
    </source>
</evidence>
<feature type="compositionally biased region" description="Basic and acidic residues" evidence="1">
    <location>
        <begin position="67"/>
        <end position="80"/>
    </location>
</feature>
<feature type="region of interest" description="Disordered" evidence="1">
    <location>
        <begin position="573"/>
        <end position="601"/>
    </location>
</feature>
<feature type="compositionally biased region" description="Basic and acidic residues" evidence="1">
    <location>
        <begin position="213"/>
        <end position="261"/>
    </location>
</feature>
<feature type="compositionally biased region" description="Polar residues" evidence="1">
    <location>
        <begin position="589"/>
        <end position="601"/>
    </location>
</feature>
<dbReference type="Proteomes" id="UP000001610">
    <property type="component" value="Unassembled WGS sequence"/>
</dbReference>
<gene>
    <name evidence="2" type="ORF">CCM_04548</name>
</gene>
<feature type="compositionally biased region" description="Polar residues" evidence="1">
    <location>
        <begin position="505"/>
        <end position="517"/>
    </location>
</feature>
<dbReference type="GeneID" id="18166571"/>
<protein>
    <submittedName>
        <fullName evidence="2">Uncharacterized protein</fullName>
    </submittedName>
</protein>
<feature type="compositionally biased region" description="Basic and acidic residues" evidence="1">
    <location>
        <begin position="390"/>
        <end position="402"/>
    </location>
</feature>
<accession>G3JFU2</accession>
<feature type="compositionally biased region" description="Low complexity" evidence="1">
    <location>
        <begin position="770"/>
        <end position="779"/>
    </location>
</feature>
<dbReference type="OrthoDB" id="284473at2759"/>
<dbReference type="RefSeq" id="XP_006669759.1">
    <property type="nucleotide sequence ID" value="XM_006669696.1"/>
</dbReference>
<evidence type="ECO:0000313" key="2">
    <source>
        <dbReference type="EMBL" id="EGX93176.1"/>
    </source>
</evidence>
<feature type="region of interest" description="Disordered" evidence="1">
    <location>
        <begin position="757"/>
        <end position="779"/>
    </location>
</feature>
<dbReference type="AlphaFoldDB" id="G3JFU2"/>
<feature type="compositionally biased region" description="Low complexity" evidence="1">
    <location>
        <begin position="579"/>
        <end position="588"/>
    </location>
</feature>
<feature type="compositionally biased region" description="Polar residues" evidence="1">
    <location>
        <begin position="290"/>
        <end position="305"/>
    </location>
</feature>
<dbReference type="KEGG" id="cmt:CCM_04548"/>
<dbReference type="HOGENOM" id="CLU_013115_0_0_1"/>
<dbReference type="EMBL" id="JH126401">
    <property type="protein sequence ID" value="EGX93176.1"/>
    <property type="molecule type" value="Genomic_DNA"/>
</dbReference>
<dbReference type="InParanoid" id="G3JFU2"/>
<reference evidence="2 3" key="1">
    <citation type="journal article" date="2011" name="Genome Biol.">
        <title>Genome sequence of the insect pathogenic fungus Cordyceps militaris, a valued traditional Chinese medicine.</title>
        <authorList>
            <person name="Zheng P."/>
            <person name="Xia Y."/>
            <person name="Xiao G."/>
            <person name="Xiong C."/>
            <person name="Hu X."/>
            <person name="Zhang S."/>
            <person name="Zheng H."/>
            <person name="Huang Y."/>
            <person name="Zhou Y."/>
            <person name="Wang S."/>
            <person name="Zhao G.P."/>
            <person name="Liu X."/>
            <person name="St Leger R.J."/>
            <person name="Wang C."/>
        </authorList>
    </citation>
    <scope>NUCLEOTIDE SEQUENCE [LARGE SCALE GENOMIC DNA]</scope>
    <source>
        <strain evidence="2 3">CM01</strain>
    </source>
</reference>
<dbReference type="OMA" id="NWAVGHD"/>
<feature type="compositionally biased region" description="Low complexity" evidence="1">
    <location>
        <begin position="363"/>
        <end position="376"/>
    </location>
</feature>
<dbReference type="eggNOG" id="ENOG502SB3U">
    <property type="taxonomic scope" value="Eukaryota"/>
</dbReference>
<feature type="region of interest" description="Disordered" evidence="1">
    <location>
        <begin position="62"/>
        <end position="547"/>
    </location>
</feature>
<feature type="compositionally biased region" description="Basic and acidic residues" evidence="1">
    <location>
        <begin position="452"/>
        <end position="465"/>
    </location>
</feature>
<evidence type="ECO:0000313" key="3">
    <source>
        <dbReference type="Proteomes" id="UP000001610"/>
    </source>
</evidence>
<dbReference type="STRING" id="983644.G3JFU2"/>
<keyword evidence="3" id="KW-1185">Reference proteome</keyword>
<proteinExistence type="predicted"/>
<organism evidence="2 3">
    <name type="scientific">Cordyceps militaris (strain CM01)</name>
    <name type="common">Caterpillar fungus</name>
    <dbReference type="NCBI Taxonomy" id="983644"/>
    <lineage>
        <taxon>Eukaryota</taxon>
        <taxon>Fungi</taxon>
        <taxon>Dikarya</taxon>
        <taxon>Ascomycota</taxon>
        <taxon>Pezizomycotina</taxon>
        <taxon>Sordariomycetes</taxon>
        <taxon>Hypocreomycetidae</taxon>
        <taxon>Hypocreales</taxon>
        <taxon>Cordycipitaceae</taxon>
        <taxon>Cordyceps</taxon>
    </lineage>
</organism>
<dbReference type="VEuPathDB" id="FungiDB:CCM_04548"/>